<evidence type="ECO:0000313" key="3">
    <source>
        <dbReference type="Proteomes" id="UP001430953"/>
    </source>
</evidence>
<name>A0AAW2FRV9_9HYME</name>
<dbReference type="AlphaFoldDB" id="A0AAW2FRV9"/>
<dbReference type="GO" id="GO:0042797">
    <property type="term" value="P:tRNA transcription by RNA polymerase III"/>
    <property type="evidence" value="ECO:0007669"/>
    <property type="project" value="TreeGrafter"/>
</dbReference>
<feature type="region of interest" description="Disordered" evidence="1">
    <location>
        <begin position="428"/>
        <end position="495"/>
    </location>
</feature>
<feature type="compositionally biased region" description="Basic and acidic residues" evidence="1">
    <location>
        <begin position="149"/>
        <end position="160"/>
    </location>
</feature>
<reference evidence="2 3" key="1">
    <citation type="submission" date="2023-03" db="EMBL/GenBank/DDBJ databases">
        <title>High recombination rates correlate with genetic variation in Cardiocondyla obscurior ants.</title>
        <authorList>
            <person name="Errbii M."/>
        </authorList>
    </citation>
    <scope>NUCLEOTIDE SEQUENCE [LARGE SCALE GENOMIC DNA]</scope>
    <source>
        <strain evidence="2">Alpha-2009</strain>
        <tissue evidence="2">Whole body</tissue>
    </source>
</reference>
<organism evidence="2 3">
    <name type="scientific">Cardiocondyla obscurior</name>
    <dbReference type="NCBI Taxonomy" id="286306"/>
    <lineage>
        <taxon>Eukaryota</taxon>
        <taxon>Metazoa</taxon>
        <taxon>Ecdysozoa</taxon>
        <taxon>Arthropoda</taxon>
        <taxon>Hexapoda</taxon>
        <taxon>Insecta</taxon>
        <taxon>Pterygota</taxon>
        <taxon>Neoptera</taxon>
        <taxon>Endopterygota</taxon>
        <taxon>Hymenoptera</taxon>
        <taxon>Apocrita</taxon>
        <taxon>Aculeata</taxon>
        <taxon>Formicoidea</taxon>
        <taxon>Formicidae</taxon>
        <taxon>Myrmicinae</taxon>
        <taxon>Cardiocondyla</taxon>
    </lineage>
</organism>
<dbReference type="EMBL" id="JADYXP020000008">
    <property type="protein sequence ID" value="KAL0118188.1"/>
    <property type="molecule type" value="Genomic_DNA"/>
</dbReference>
<keyword evidence="3" id="KW-1185">Reference proteome</keyword>
<dbReference type="PANTHER" id="PTHR12069">
    <property type="entry name" value="DNA-DIRECTED RNA POLYMERASES III 80 KDA POLYPEPTIDE RNA POLYMERASE III SUBUNIT 5"/>
    <property type="match status" value="1"/>
</dbReference>
<evidence type="ECO:0000256" key="1">
    <source>
        <dbReference type="SAM" id="MobiDB-lite"/>
    </source>
</evidence>
<sequence length="495" mass="57345">MDTTEVDDDPIVKEIPVFLSKALADNLFIIQYPAHVKDGCANSTISKTSIKPENQKIRLEVDVDTSNNYSYDHTMGKQLASDVNGKLGNDDERIFESGLMDKIVLTSERTLSDCSNFAVGIFQDDELHLTPLKAMLHMKLQCDYLDENEKPVRDRTRSTGEDDDEEEDNATPVKVTFARHLPDNLKKLQEQSFQHHSKKSQEEPWMHTSYAPVYDIQAESTRMEMFYQSNEDSINNLNLDEKNYLRLLVPQLPNECYLQSTSEDQINLHHIMTLPLLDQIRTIMKQVRVISFAKLCDILSDHDTTMILKYLQQVAMLVQGNWVVNSELIYPKDTLSPQSSTSEFMCKARDYILLSFTEQQFLNRNTILSVIKLTPEEINEIFVELGIYELEKGWRLKEPPNWNFCNRYSEIVHRQEIFWDAKKKHLRETMEAQNQPPQRQRRKSNRESLGSENEERNIGRGRKAIKESSLSDNDGALTESAKHKKSRSRKISETT</sequence>
<dbReference type="PANTHER" id="PTHR12069:SF0">
    <property type="entry name" value="DNA-DIRECTED RNA POLYMERASE III SUBUNIT RPC5"/>
    <property type="match status" value="1"/>
</dbReference>
<comment type="caution">
    <text evidence="2">The sequence shown here is derived from an EMBL/GenBank/DDBJ whole genome shotgun (WGS) entry which is preliminary data.</text>
</comment>
<evidence type="ECO:0008006" key="4">
    <source>
        <dbReference type="Google" id="ProtNLM"/>
    </source>
</evidence>
<dbReference type="GO" id="GO:0005666">
    <property type="term" value="C:RNA polymerase III complex"/>
    <property type="evidence" value="ECO:0007669"/>
    <property type="project" value="TreeGrafter"/>
</dbReference>
<dbReference type="Pfam" id="PF04801">
    <property type="entry name" value="RPC5"/>
    <property type="match status" value="1"/>
</dbReference>
<accession>A0AAW2FRV9</accession>
<dbReference type="InterPro" id="IPR006886">
    <property type="entry name" value="RNA_pol_III_Rpc5"/>
</dbReference>
<evidence type="ECO:0000313" key="2">
    <source>
        <dbReference type="EMBL" id="KAL0118188.1"/>
    </source>
</evidence>
<proteinExistence type="predicted"/>
<protein>
    <recommendedName>
        <fullName evidence="4">DNA-directed RNA polymerase III subunit RPC5</fullName>
    </recommendedName>
</protein>
<dbReference type="Proteomes" id="UP001430953">
    <property type="component" value="Unassembled WGS sequence"/>
</dbReference>
<feature type="region of interest" description="Disordered" evidence="1">
    <location>
        <begin position="149"/>
        <end position="171"/>
    </location>
</feature>
<gene>
    <name evidence="2" type="ORF">PUN28_009095</name>
</gene>